<dbReference type="InterPro" id="IPR036864">
    <property type="entry name" value="Zn2-C6_fun-type_DNA-bd_sf"/>
</dbReference>
<keyword evidence="4" id="KW-1185">Reference proteome</keyword>
<dbReference type="EMBL" id="CP014501">
    <property type="protein sequence ID" value="ANB12518.1"/>
    <property type="molecule type" value="Genomic_DNA"/>
</dbReference>
<dbReference type="GO" id="GO:0008270">
    <property type="term" value="F:zinc ion binding"/>
    <property type="evidence" value="ECO:0007669"/>
    <property type="project" value="InterPro"/>
</dbReference>
<dbReference type="Proteomes" id="UP000189580">
    <property type="component" value="Chromosome a"/>
</dbReference>
<dbReference type="PANTHER" id="PTHR47655">
    <property type="entry name" value="QUINIC ACID UTILIZATION ACTIVATOR"/>
    <property type="match status" value="1"/>
</dbReference>
<dbReference type="Pfam" id="PF00172">
    <property type="entry name" value="Zn_clus"/>
    <property type="match status" value="1"/>
</dbReference>
<gene>
    <name evidence="3" type="ORF">AWJ20_774</name>
</gene>
<protein>
    <recommendedName>
        <fullName evidence="2">Zn(2)-C6 fungal-type domain-containing protein</fullName>
    </recommendedName>
</protein>
<name>A0A161HKV5_9ASCO</name>
<feature type="domain" description="Zn(2)-C6 fungal-type" evidence="2">
    <location>
        <begin position="2"/>
        <end position="30"/>
    </location>
</feature>
<accession>A0A161HKV5</accession>
<evidence type="ECO:0000313" key="3">
    <source>
        <dbReference type="EMBL" id="ANB12518.1"/>
    </source>
</evidence>
<feature type="compositionally biased region" description="Polar residues" evidence="1">
    <location>
        <begin position="93"/>
        <end position="103"/>
    </location>
</feature>
<sequence>MKKTKCDGKKPCGRCSQDDKICTYSEKKKHQEKLYSSGYVELLETRIDILQECLQRIVFNLANHEDVSHFIPKTRDFSINHLVELFAKDPNSRFSGSQFNPTDVSDDESTSPVKSVVDVEVEEKPKKKRGRRRKVDIEREREEKLKKERELEREELNEEDEDDEDPLKRGLVADPLEDEIESNDRESQPSVQYTENDSDDERDLDDRDDQHSPTSLHNMNLEPQVSALPILSQTMPALDNDSPFSNSDLISTPSGVEPGFDYRFDLGQYRSGGAIMAAAITGEFNPSGSDGSISSVASSPTVESELLPWDTVSPAQLNDTTPSFGGYQTFSRSTDDLLASSPSASIMSSRSGRQGSTSSHHTSNKVHKSGAHHYHHHHHAGTSTPPGVFYTGQSKLRERSRSKTDTKARSSGSVDEDVDRRGTLFSGHARSLTSAATFPIASSSIYSQQIPQIPHLPIQPPVLQQTPITQDMDSGLLLADQQMGTIDDLNLGELLISNEGVFYADDQNGLVK</sequence>
<dbReference type="GO" id="GO:0000981">
    <property type="term" value="F:DNA-binding transcription factor activity, RNA polymerase II-specific"/>
    <property type="evidence" value="ECO:0007669"/>
    <property type="project" value="InterPro"/>
</dbReference>
<dbReference type="AlphaFoldDB" id="A0A161HKV5"/>
<evidence type="ECO:0000256" key="1">
    <source>
        <dbReference type="SAM" id="MobiDB-lite"/>
    </source>
</evidence>
<feature type="compositionally biased region" description="Basic and acidic residues" evidence="1">
    <location>
        <begin position="395"/>
        <end position="408"/>
    </location>
</feature>
<dbReference type="RefSeq" id="XP_018734995.1">
    <property type="nucleotide sequence ID" value="XM_018882736.1"/>
</dbReference>
<dbReference type="PANTHER" id="PTHR47655:SF3">
    <property type="entry name" value="ZN(II)2CYS6 TRANSCRIPTION FACTOR (EUROFUNG)"/>
    <property type="match status" value="1"/>
</dbReference>
<dbReference type="KEGG" id="slb:AWJ20_774"/>
<evidence type="ECO:0000259" key="2">
    <source>
        <dbReference type="Pfam" id="PF00172"/>
    </source>
</evidence>
<feature type="compositionally biased region" description="Acidic residues" evidence="1">
    <location>
        <begin position="155"/>
        <end position="165"/>
    </location>
</feature>
<dbReference type="InterPro" id="IPR001138">
    <property type="entry name" value="Zn2Cys6_DnaBD"/>
</dbReference>
<evidence type="ECO:0000313" key="4">
    <source>
        <dbReference type="Proteomes" id="UP000189580"/>
    </source>
</evidence>
<proteinExistence type="predicted"/>
<feature type="compositionally biased region" description="Polar residues" evidence="1">
    <location>
        <begin position="212"/>
        <end position="223"/>
    </location>
</feature>
<reference evidence="3 4" key="1">
    <citation type="submission" date="2016-02" db="EMBL/GenBank/DDBJ databases">
        <title>Complete genome sequence and transcriptome regulation of the pentose utilising yeast Sugiyamaella lignohabitans.</title>
        <authorList>
            <person name="Bellasio M."/>
            <person name="Peymann A."/>
            <person name="Valli M."/>
            <person name="Sipitzky M."/>
            <person name="Graf A."/>
            <person name="Sauer M."/>
            <person name="Marx H."/>
            <person name="Mattanovich D."/>
        </authorList>
    </citation>
    <scope>NUCLEOTIDE SEQUENCE [LARGE SCALE GENOMIC DNA]</scope>
    <source>
        <strain evidence="3 4">CBS 10342</strain>
    </source>
</reference>
<feature type="compositionally biased region" description="Basic residues" evidence="1">
    <location>
        <begin position="362"/>
        <end position="380"/>
    </location>
</feature>
<dbReference type="InterPro" id="IPR052783">
    <property type="entry name" value="Metabolic/Drug-Res_Regulator"/>
</dbReference>
<dbReference type="Gene3D" id="4.10.240.10">
    <property type="entry name" value="Zn(2)-C6 fungal-type DNA-binding domain"/>
    <property type="match status" value="1"/>
</dbReference>
<feature type="region of interest" description="Disordered" evidence="1">
    <location>
        <begin position="93"/>
        <end position="227"/>
    </location>
</feature>
<dbReference type="OrthoDB" id="5600212at2759"/>
<feature type="compositionally biased region" description="Low complexity" evidence="1">
    <location>
        <begin position="340"/>
        <end position="361"/>
    </location>
</feature>
<dbReference type="CDD" id="cd00067">
    <property type="entry name" value="GAL4"/>
    <property type="match status" value="1"/>
</dbReference>
<dbReference type="GeneID" id="30037843"/>
<feature type="region of interest" description="Disordered" evidence="1">
    <location>
        <begin position="338"/>
        <end position="419"/>
    </location>
</feature>
<organism evidence="3 4">
    <name type="scientific">Sugiyamaella lignohabitans</name>
    <dbReference type="NCBI Taxonomy" id="796027"/>
    <lineage>
        <taxon>Eukaryota</taxon>
        <taxon>Fungi</taxon>
        <taxon>Dikarya</taxon>
        <taxon>Ascomycota</taxon>
        <taxon>Saccharomycotina</taxon>
        <taxon>Dipodascomycetes</taxon>
        <taxon>Dipodascales</taxon>
        <taxon>Trichomonascaceae</taxon>
        <taxon>Sugiyamaella</taxon>
    </lineage>
</organism>
<feature type="compositionally biased region" description="Basic and acidic residues" evidence="1">
    <location>
        <begin position="135"/>
        <end position="154"/>
    </location>
</feature>